<organism evidence="2 3">
    <name type="scientific">Kineosphaera limosa NBRC 100340</name>
    <dbReference type="NCBI Taxonomy" id="1184609"/>
    <lineage>
        <taxon>Bacteria</taxon>
        <taxon>Bacillati</taxon>
        <taxon>Actinomycetota</taxon>
        <taxon>Actinomycetes</taxon>
        <taxon>Micrococcales</taxon>
        <taxon>Dermatophilaceae</taxon>
        <taxon>Kineosphaera</taxon>
    </lineage>
</organism>
<comment type="caution">
    <text evidence="2">The sequence shown here is derived from an EMBL/GenBank/DDBJ whole genome shotgun (WGS) entry which is preliminary data.</text>
</comment>
<dbReference type="STRING" id="1184609.KILIM_007_00120"/>
<sequence>MRVRLAHALRSRVAGDDADAEAAKIWGASGPRWFTPDDPVWRVHADASMFVGGIRALLLQSLHPLAMAGVAGHSGYKSDPWGRLQRTSRFIATTTFSTVSNAEAAIAHVRAVHERVRGRAQDGRTYRASDPHLLAWVHAAEADSFLSCFQAYGPGRLTAAECDRYVEQSGRSAAALGVLDPPTTLAELRATLAQYRPELQATCAAREAAAFLLREPPLPWSARPGYAMLAAGAVADLPDWARAELGLRARPALGRPLGIASAGLVRWALSDPAVARQRRARL</sequence>
<dbReference type="PANTHER" id="PTHR36151">
    <property type="entry name" value="BLR2777 PROTEIN"/>
    <property type="match status" value="1"/>
</dbReference>
<dbReference type="Pfam" id="PF09995">
    <property type="entry name" value="MPAB_Lcp_cat"/>
    <property type="match status" value="1"/>
</dbReference>
<keyword evidence="3" id="KW-1185">Reference proteome</keyword>
<feature type="domain" description="ER-bound oxygenase mpaB/mpaB'/Rubber oxygenase catalytic" evidence="1">
    <location>
        <begin position="41"/>
        <end position="254"/>
    </location>
</feature>
<name>K6X6W9_9MICO</name>
<dbReference type="eggNOG" id="COG3662">
    <property type="taxonomic scope" value="Bacteria"/>
</dbReference>
<evidence type="ECO:0000313" key="3">
    <source>
        <dbReference type="Proteomes" id="UP000008366"/>
    </source>
</evidence>
<dbReference type="GO" id="GO:0016491">
    <property type="term" value="F:oxidoreductase activity"/>
    <property type="evidence" value="ECO:0007669"/>
    <property type="project" value="InterPro"/>
</dbReference>
<dbReference type="InterPro" id="IPR018713">
    <property type="entry name" value="MPAB/Lcp_cat_dom"/>
</dbReference>
<dbReference type="AlphaFoldDB" id="K6X6W9"/>
<protein>
    <recommendedName>
        <fullName evidence="1">ER-bound oxygenase mpaB/mpaB'/Rubber oxygenase catalytic domain-containing protein</fullName>
    </recommendedName>
</protein>
<evidence type="ECO:0000313" key="2">
    <source>
        <dbReference type="EMBL" id="GAB94574.1"/>
    </source>
</evidence>
<evidence type="ECO:0000259" key="1">
    <source>
        <dbReference type="Pfam" id="PF09995"/>
    </source>
</evidence>
<dbReference type="PANTHER" id="PTHR36151:SF3">
    <property type="entry name" value="ER-BOUND OXYGENASE MPAB_MPAB'_RUBBER OXYGENASE CATALYTIC DOMAIN-CONTAINING PROTEIN"/>
    <property type="match status" value="1"/>
</dbReference>
<reference evidence="2 3" key="1">
    <citation type="submission" date="2012-08" db="EMBL/GenBank/DDBJ databases">
        <title>Whole genome shotgun sequence of Kineosphaera limosa NBRC 100340.</title>
        <authorList>
            <person name="Yoshida I."/>
            <person name="Isaki S."/>
            <person name="Hosoyama A."/>
            <person name="Tsuchikane K."/>
            <person name="Katsumata H."/>
            <person name="Ando Y."/>
            <person name="Ohji S."/>
            <person name="Hamada M."/>
            <person name="Tamura T."/>
            <person name="Yamazoe A."/>
            <person name="Yamazaki S."/>
            <person name="Fujita N."/>
        </authorList>
    </citation>
    <scope>NUCLEOTIDE SEQUENCE [LARGE SCALE GENOMIC DNA]</scope>
    <source>
        <strain evidence="2 3">NBRC 100340</strain>
    </source>
</reference>
<dbReference type="RefSeq" id="WP_006591107.1">
    <property type="nucleotide sequence ID" value="NZ_BAHD01000007.1"/>
</dbReference>
<dbReference type="Proteomes" id="UP000008366">
    <property type="component" value="Unassembled WGS sequence"/>
</dbReference>
<gene>
    <name evidence="2" type="ORF">KILIM_007_00120</name>
</gene>
<dbReference type="EMBL" id="BAHD01000007">
    <property type="protein sequence ID" value="GAB94574.1"/>
    <property type="molecule type" value="Genomic_DNA"/>
</dbReference>
<accession>K6X6W9</accession>
<proteinExistence type="predicted"/>